<evidence type="ECO:0000256" key="1">
    <source>
        <dbReference type="ARBA" id="ARBA00002334"/>
    </source>
</evidence>
<dbReference type="Pfam" id="PF01596">
    <property type="entry name" value="Methyltransf_3"/>
    <property type="match status" value="1"/>
</dbReference>
<dbReference type="SUPFAM" id="SSF53335">
    <property type="entry name" value="S-adenosyl-L-methionine-dependent methyltransferases"/>
    <property type="match status" value="1"/>
</dbReference>
<comment type="caution">
    <text evidence="6">The sequence shown here is derived from an EMBL/GenBank/DDBJ whole genome shotgun (WGS) entry which is preliminary data.</text>
</comment>
<keyword evidence="3 6" id="KW-0808">Transferase</keyword>
<evidence type="ECO:0000256" key="2">
    <source>
        <dbReference type="ARBA" id="ARBA00022603"/>
    </source>
</evidence>
<dbReference type="Proteomes" id="UP000634136">
    <property type="component" value="Unassembled WGS sequence"/>
</dbReference>
<dbReference type="PANTHER" id="PTHR10509:SF82">
    <property type="entry name" value="CAFFEOYL-COA O-METHYLTRANSFERASE-LIKE"/>
    <property type="match status" value="1"/>
</dbReference>
<dbReference type="EMBL" id="JAAIUW010000008">
    <property type="protein sequence ID" value="KAF7819722.1"/>
    <property type="molecule type" value="Genomic_DNA"/>
</dbReference>
<comment type="similarity">
    <text evidence="5">Belongs to the class I-like SAM-binding methyltransferase superfamily. Cation-dependent O-methyltransferase family.</text>
</comment>
<name>A0A834TER4_9FABA</name>
<keyword evidence="7" id="KW-1185">Reference proteome</keyword>
<dbReference type="InterPro" id="IPR029063">
    <property type="entry name" value="SAM-dependent_MTases_sf"/>
</dbReference>
<evidence type="ECO:0000256" key="5">
    <source>
        <dbReference type="ARBA" id="ARBA00023453"/>
    </source>
</evidence>
<dbReference type="PANTHER" id="PTHR10509">
    <property type="entry name" value="O-METHYLTRANSFERASE-RELATED"/>
    <property type="match status" value="1"/>
</dbReference>
<dbReference type="AlphaFoldDB" id="A0A834TER4"/>
<dbReference type="OrthoDB" id="10251242at2759"/>
<dbReference type="GO" id="GO:0032259">
    <property type="term" value="P:methylation"/>
    <property type="evidence" value="ECO:0007669"/>
    <property type="project" value="UniProtKB-KW"/>
</dbReference>
<comment type="function">
    <text evidence="1">Methylates caffeoyl-CoA to feruloyl-CoA and 5-hydroxyferuloyl-CoA to sinapoyl-CoA. Plays a role in the synthesis of feruloylated polysaccharides. Involved in the reinforcement of the plant cell wall. Also involved in the responding to wounding or pathogen challenge by the increased formation of cell wall-bound ferulic acid polymers.</text>
</comment>
<reference evidence="6" key="1">
    <citation type="submission" date="2020-09" db="EMBL/GenBank/DDBJ databases">
        <title>Genome-Enabled Discovery of Anthraquinone Biosynthesis in Senna tora.</title>
        <authorList>
            <person name="Kang S.-H."/>
            <person name="Pandey R.P."/>
            <person name="Lee C.-M."/>
            <person name="Sim J.-S."/>
            <person name="Jeong J.-T."/>
            <person name="Choi B.-S."/>
            <person name="Jung M."/>
            <person name="Ginzburg D."/>
            <person name="Zhao K."/>
            <person name="Won S.Y."/>
            <person name="Oh T.-J."/>
            <person name="Yu Y."/>
            <person name="Kim N.-H."/>
            <person name="Lee O.R."/>
            <person name="Lee T.-H."/>
            <person name="Bashyal P."/>
            <person name="Kim T.-S."/>
            <person name="Lee W.-H."/>
            <person name="Kawkins C."/>
            <person name="Kim C.-K."/>
            <person name="Kim J.S."/>
            <person name="Ahn B.O."/>
            <person name="Rhee S.Y."/>
            <person name="Sohng J.K."/>
        </authorList>
    </citation>
    <scope>NUCLEOTIDE SEQUENCE</scope>
    <source>
        <tissue evidence="6">Leaf</tissue>
    </source>
</reference>
<dbReference type="PROSITE" id="PS51682">
    <property type="entry name" value="SAM_OMT_I"/>
    <property type="match status" value="1"/>
</dbReference>
<organism evidence="6 7">
    <name type="scientific">Senna tora</name>
    <dbReference type="NCBI Taxonomy" id="362788"/>
    <lineage>
        <taxon>Eukaryota</taxon>
        <taxon>Viridiplantae</taxon>
        <taxon>Streptophyta</taxon>
        <taxon>Embryophyta</taxon>
        <taxon>Tracheophyta</taxon>
        <taxon>Spermatophyta</taxon>
        <taxon>Magnoliopsida</taxon>
        <taxon>eudicotyledons</taxon>
        <taxon>Gunneridae</taxon>
        <taxon>Pentapetalae</taxon>
        <taxon>rosids</taxon>
        <taxon>fabids</taxon>
        <taxon>Fabales</taxon>
        <taxon>Fabaceae</taxon>
        <taxon>Caesalpinioideae</taxon>
        <taxon>Cassia clade</taxon>
        <taxon>Senna</taxon>
    </lineage>
</organism>
<proteinExistence type="inferred from homology"/>
<keyword evidence="2 6" id="KW-0489">Methyltransferase</keyword>
<accession>A0A834TER4</accession>
<keyword evidence="4" id="KW-0949">S-adenosyl-L-methionine</keyword>
<evidence type="ECO:0000313" key="6">
    <source>
        <dbReference type="EMBL" id="KAF7819722.1"/>
    </source>
</evidence>
<protein>
    <submittedName>
        <fullName evidence="6">Putative caffeoyl-CoA O-methyltransferase At4g26220</fullName>
    </submittedName>
</protein>
<dbReference type="InterPro" id="IPR002935">
    <property type="entry name" value="SAM_O-MeTrfase"/>
</dbReference>
<evidence type="ECO:0000313" key="7">
    <source>
        <dbReference type="Proteomes" id="UP000634136"/>
    </source>
</evidence>
<dbReference type="GO" id="GO:0008171">
    <property type="term" value="F:O-methyltransferase activity"/>
    <property type="evidence" value="ECO:0007669"/>
    <property type="project" value="InterPro"/>
</dbReference>
<gene>
    <name evidence="6" type="ORF">G2W53_025177</name>
</gene>
<evidence type="ECO:0000256" key="4">
    <source>
        <dbReference type="ARBA" id="ARBA00022691"/>
    </source>
</evidence>
<dbReference type="InterPro" id="IPR050362">
    <property type="entry name" value="Cation-dep_OMT"/>
</dbReference>
<evidence type="ECO:0000256" key="3">
    <source>
        <dbReference type="ARBA" id="ARBA00022679"/>
    </source>
</evidence>
<dbReference type="Gene3D" id="3.40.50.150">
    <property type="entry name" value="Vaccinia Virus protein VP39"/>
    <property type="match status" value="1"/>
</dbReference>
<dbReference type="GO" id="GO:0008757">
    <property type="term" value="F:S-adenosylmethionine-dependent methyltransferase activity"/>
    <property type="evidence" value="ECO:0007669"/>
    <property type="project" value="TreeGrafter"/>
</dbReference>
<sequence>MEDKLIPPAIPNLPILKSEALEKYILETNVYPREAEPLKELRNATANHPLHFIGTSPDAGQLLALILNLLNAKKTIEIGVYTGYSLLLTALTIPHDGKILAMDPNRKTYEIGLPFIKKAGVKHKIDFLASPALPVLDELLQDPANEGSFDFAFVDADKNNYWNYHERLMKLVKVGGIIAYDNTLWGGTVAMAEEEVHEFKREFRKCAIAFNKAISEDSRIQLAFASVGDGISFCRRIL</sequence>